<dbReference type="InterPro" id="IPR036388">
    <property type="entry name" value="WH-like_DNA-bd_sf"/>
</dbReference>
<dbReference type="InterPro" id="IPR039420">
    <property type="entry name" value="WalR-like"/>
</dbReference>
<keyword evidence="14" id="KW-1185">Reference proteome</keyword>
<dbReference type="GO" id="GO:0032993">
    <property type="term" value="C:protein-DNA complex"/>
    <property type="evidence" value="ECO:0007669"/>
    <property type="project" value="TreeGrafter"/>
</dbReference>
<gene>
    <name evidence="13" type="primary">tcrA</name>
    <name evidence="13" type="ORF">R50_1510</name>
</gene>
<dbReference type="Gene3D" id="3.40.50.2300">
    <property type="match status" value="1"/>
</dbReference>
<evidence type="ECO:0000313" key="14">
    <source>
        <dbReference type="Proteomes" id="UP000503399"/>
    </source>
</evidence>
<feature type="domain" description="OmpR/PhoB-type" evidence="12">
    <location>
        <begin position="148"/>
        <end position="245"/>
    </location>
</feature>
<dbReference type="EMBL" id="LR778114">
    <property type="protein sequence ID" value="CAB1129016.1"/>
    <property type="molecule type" value="Genomic_DNA"/>
</dbReference>
<dbReference type="InterPro" id="IPR001789">
    <property type="entry name" value="Sig_transdc_resp-reg_receiver"/>
</dbReference>
<evidence type="ECO:0000256" key="5">
    <source>
        <dbReference type="ARBA" id="ARBA00023125"/>
    </source>
</evidence>
<feature type="DNA-binding region" description="OmpR/PhoB-type" evidence="9">
    <location>
        <begin position="148"/>
        <end position="245"/>
    </location>
</feature>
<dbReference type="Pfam" id="PF00072">
    <property type="entry name" value="Response_reg"/>
    <property type="match status" value="1"/>
</dbReference>
<dbReference type="Pfam" id="PF00486">
    <property type="entry name" value="Trans_reg_C"/>
    <property type="match status" value="1"/>
</dbReference>
<organism evidence="13 14">
    <name type="scientific">Candidatus Hydrogenisulfobacillus filiaventi</name>
    <dbReference type="NCBI Taxonomy" id="2707344"/>
    <lineage>
        <taxon>Bacteria</taxon>
        <taxon>Bacillati</taxon>
        <taxon>Bacillota</taxon>
        <taxon>Clostridia</taxon>
        <taxon>Eubacteriales</taxon>
        <taxon>Clostridiales Family XVII. Incertae Sedis</taxon>
        <taxon>Candidatus Hydrogenisulfobacillus</taxon>
    </lineage>
</organism>
<keyword evidence="3" id="KW-0902">Two-component regulatory system</keyword>
<dbReference type="PANTHER" id="PTHR48111:SF1">
    <property type="entry name" value="TWO-COMPONENT RESPONSE REGULATOR ORR33"/>
    <property type="match status" value="1"/>
</dbReference>
<name>A0A6F8ZGV2_9FIRM</name>
<feature type="compositionally biased region" description="Low complexity" evidence="10">
    <location>
        <begin position="8"/>
        <end position="17"/>
    </location>
</feature>
<dbReference type="SMART" id="SM00862">
    <property type="entry name" value="Trans_reg_C"/>
    <property type="match status" value="1"/>
</dbReference>
<evidence type="ECO:0000256" key="8">
    <source>
        <dbReference type="PROSITE-ProRule" id="PRU00169"/>
    </source>
</evidence>
<dbReference type="SUPFAM" id="SSF52172">
    <property type="entry name" value="CheY-like"/>
    <property type="match status" value="1"/>
</dbReference>
<dbReference type="GO" id="GO:0005829">
    <property type="term" value="C:cytosol"/>
    <property type="evidence" value="ECO:0007669"/>
    <property type="project" value="TreeGrafter"/>
</dbReference>
<keyword evidence="4" id="KW-0805">Transcription regulation</keyword>
<dbReference type="Gene3D" id="6.10.250.690">
    <property type="match status" value="1"/>
</dbReference>
<dbReference type="PANTHER" id="PTHR48111">
    <property type="entry name" value="REGULATOR OF RPOS"/>
    <property type="match status" value="1"/>
</dbReference>
<dbReference type="KEGG" id="hfv:R50_1510"/>
<dbReference type="GO" id="GO:0000156">
    <property type="term" value="F:phosphorelay response regulator activity"/>
    <property type="evidence" value="ECO:0007669"/>
    <property type="project" value="TreeGrafter"/>
</dbReference>
<feature type="modified residue" description="4-aspartylphosphate" evidence="8">
    <location>
        <position position="76"/>
    </location>
</feature>
<keyword evidence="5 9" id="KW-0238">DNA-binding</keyword>
<accession>A0A6F8ZGV2</accession>
<evidence type="ECO:0000256" key="3">
    <source>
        <dbReference type="ARBA" id="ARBA00023012"/>
    </source>
</evidence>
<evidence type="ECO:0000256" key="6">
    <source>
        <dbReference type="ARBA" id="ARBA00023163"/>
    </source>
</evidence>
<dbReference type="PROSITE" id="PS50110">
    <property type="entry name" value="RESPONSE_REGULATORY"/>
    <property type="match status" value="1"/>
</dbReference>
<evidence type="ECO:0000256" key="9">
    <source>
        <dbReference type="PROSITE-ProRule" id="PRU01091"/>
    </source>
</evidence>
<dbReference type="GO" id="GO:0000976">
    <property type="term" value="F:transcription cis-regulatory region binding"/>
    <property type="evidence" value="ECO:0007669"/>
    <property type="project" value="TreeGrafter"/>
</dbReference>
<proteinExistence type="predicted"/>
<dbReference type="AlphaFoldDB" id="A0A6F8ZGV2"/>
<dbReference type="InterPro" id="IPR011006">
    <property type="entry name" value="CheY-like_superfamily"/>
</dbReference>
<dbReference type="InterPro" id="IPR001867">
    <property type="entry name" value="OmpR/PhoB-type_DNA-bd"/>
</dbReference>
<comment type="function">
    <text evidence="7">May play the central regulatory role in sporulation. It may be an element of the effector pathway responsible for the activation of sporulation genes in response to nutritional stress. Spo0A may act in concert with spo0H (a sigma factor) to control the expression of some genes that are critical to the sporulation process.</text>
</comment>
<evidence type="ECO:0000256" key="1">
    <source>
        <dbReference type="ARBA" id="ARBA00018672"/>
    </source>
</evidence>
<evidence type="ECO:0000259" key="11">
    <source>
        <dbReference type="PROSITE" id="PS50110"/>
    </source>
</evidence>
<sequence>MLEREQWPASASSTTGSPPAPGRGGQRVLIVEDRPEVAQWLRTELFHAGWVPDTAPDGATARAKAQGGVYDIILLDIMLPDEDGFRVAAALRQVTAAPIIMVTARQALEDRVRALDGGADDYLAKPFAVEELLARMRAVLRRVRGRPAPVLEVGDLRIRPEERQAEQGGRPLPLGRREFDLLRVLAEHENRVLSREQLLEQAWGYEFYGESNVVDVTVRRLREHLDPQGGVVIAAVRGVGYVLRRKAERP</sequence>
<evidence type="ECO:0000256" key="7">
    <source>
        <dbReference type="ARBA" id="ARBA00024867"/>
    </source>
</evidence>
<evidence type="ECO:0000256" key="4">
    <source>
        <dbReference type="ARBA" id="ARBA00023015"/>
    </source>
</evidence>
<dbReference type="SMART" id="SM00448">
    <property type="entry name" value="REC"/>
    <property type="match status" value="1"/>
</dbReference>
<protein>
    <recommendedName>
        <fullName evidence="1">Stage 0 sporulation protein A homolog</fullName>
    </recommendedName>
</protein>
<dbReference type="Gene3D" id="1.10.10.10">
    <property type="entry name" value="Winged helix-like DNA-binding domain superfamily/Winged helix DNA-binding domain"/>
    <property type="match status" value="1"/>
</dbReference>
<dbReference type="PROSITE" id="PS51755">
    <property type="entry name" value="OMPR_PHOB"/>
    <property type="match status" value="1"/>
</dbReference>
<evidence type="ECO:0000313" key="13">
    <source>
        <dbReference type="EMBL" id="CAB1129016.1"/>
    </source>
</evidence>
<feature type="domain" description="Response regulatory" evidence="11">
    <location>
        <begin position="27"/>
        <end position="140"/>
    </location>
</feature>
<evidence type="ECO:0000256" key="2">
    <source>
        <dbReference type="ARBA" id="ARBA00022553"/>
    </source>
</evidence>
<dbReference type="Proteomes" id="UP000503399">
    <property type="component" value="Chromosome"/>
</dbReference>
<keyword evidence="6" id="KW-0804">Transcription</keyword>
<evidence type="ECO:0000259" key="12">
    <source>
        <dbReference type="PROSITE" id="PS51755"/>
    </source>
</evidence>
<reference evidence="13 14" key="1">
    <citation type="submission" date="2020-02" db="EMBL/GenBank/DDBJ databases">
        <authorList>
            <person name="Hogendoorn C."/>
        </authorList>
    </citation>
    <scope>NUCLEOTIDE SEQUENCE [LARGE SCALE GENOMIC DNA]</scope>
    <source>
        <strain evidence="13">R501</strain>
    </source>
</reference>
<dbReference type="CDD" id="cd00383">
    <property type="entry name" value="trans_reg_C"/>
    <property type="match status" value="1"/>
</dbReference>
<feature type="region of interest" description="Disordered" evidence="10">
    <location>
        <begin position="1"/>
        <end position="26"/>
    </location>
</feature>
<evidence type="ECO:0000256" key="10">
    <source>
        <dbReference type="SAM" id="MobiDB-lite"/>
    </source>
</evidence>
<dbReference type="GO" id="GO:0006355">
    <property type="term" value="P:regulation of DNA-templated transcription"/>
    <property type="evidence" value="ECO:0007669"/>
    <property type="project" value="InterPro"/>
</dbReference>
<keyword evidence="2 8" id="KW-0597">Phosphoprotein</keyword>